<dbReference type="CDD" id="cd02979">
    <property type="entry name" value="PHOX_C"/>
    <property type="match status" value="1"/>
</dbReference>
<dbReference type="PRINTS" id="PR00420">
    <property type="entry name" value="RNGMNOXGNASE"/>
</dbReference>
<dbReference type="Pfam" id="PF01494">
    <property type="entry name" value="FAD_binding_3"/>
    <property type="match status" value="1"/>
</dbReference>
<dbReference type="SUPFAM" id="SSF54373">
    <property type="entry name" value="FAD-linked reductases, C-terminal domain"/>
    <property type="match status" value="1"/>
</dbReference>
<comment type="similarity">
    <text evidence="1">Belongs to the PheA/TfdB FAD monooxygenase family.</text>
</comment>
<dbReference type="InterPro" id="IPR002938">
    <property type="entry name" value="FAD-bd"/>
</dbReference>
<evidence type="ECO:0000256" key="4">
    <source>
        <dbReference type="ARBA" id="ARBA00023002"/>
    </source>
</evidence>
<protein>
    <recommendedName>
        <fullName evidence="9">Phenol 2-monooxygenase</fullName>
    </recommendedName>
</protein>
<dbReference type="InterPro" id="IPR050641">
    <property type="entry name" value="RIFMO-like"/>
</dbReference>
<evidence type="ECO:0000256" key="1">
    <source>
        <dbReference type="ARBA" id="ARBA00007801"/>
    </source>
</evidence>
<dbReference type="EMBL" id="OZ037948">
    <property type="protein sequence ID" value="CAL1708744.1"/>
    <property type="molecule type" value="Genomic_DNA"/>
</dbReference>
<dbReference type="InterPro" id="IPR036249">
    <property type="entry name" value="Thioredoxin-like_sf"/>
</dbReference>
<dbReference type="PANTHER" id="PTHR43004:SF15">
    <property type="entry name" value="MONOOXYGENASE, PUTATIVE (AFU_ORTHOLOGUE AFUA_6G03030)-RELATED"/>
    <property type="match status" value="1"/>
</dbReference>
<keyword evidence="2" id="KW-0285">Flavoprotein</keyword>
<dbReference type="Gene3D" id="3.50.50.60">
    <property type="entry name" value="FAD/NAD(P)-binding domain"/>
    <property type="match status" value="1"/>
</dbReference>
<accession>A0ABP1DQ12</accession>
<sequence>MSSTVESSTPSKVDVLVIGAGPAGLTCALGLAKAGVNVRIVDHSPTKVQSGHADGVMPRTIEVLQSHGLADALLKDANQVYTISNYNYEADVGIKCAGRVTMINEPTARYPFAATQNQGVMEGILGDALLKEGAVIERPVRPTAIDLSTDENELKDPDAYPIKVRVKKLNEEEAAEELVHAKYVVGADGAHSWVRRALNVPMEGEQTAHVWAAIDFTPTPDSNFPDWRNIATVNAKDVGIMLIPREGGKIRLYVELGSEDGLVNAESGRLDSAQFSPDRLLEIAKKAFAPFVLKTTPENVEWWTVYVIGQRVASTFSVKDRVFIAGDACHTHSPKGGQGMNVSINDAHNLAWKLAYTIRGWAGTSLLDTYEFERRSFALELIAFDKWFAEGFSAKARAKLIAEGNNVDLPGPLEAFRAFSSVTTGIRIRYAPSIITATAPDKTDENGPYTLTVGKRLPPQVVLRVADRRPVNVQDLCLSNGRFKLFVFTGDVLSADDIQSLNKLTTDLDALLSELPKGLLEVFSIIKAKDDAITYMDVPQTLRPHWTSIHFDGHASGPVYDAYGINREGALVVFRPDGYVGTITPLGEVELVRQYFRQFLK</sequence>
<feature type="domain" description="Phenol hydroxylase-like C-terminal dimerisation" evidence="6">
    <location>
        <begin position="428"/>
        <end position="600"/>
    </location>
</feature>
<evidence type="ECO:0000313" key="7">
    <source>
        <dbReference type="EMBL" id="CAL1708744.1"/>
    </source>
</evidence>
<dbReference type="SUPFAM" id="SSF52833">
    <property type="entry name" value="Thioredoxin-like"/>
    <property type="match status" value="1"/>
</dbReference>
<dbReference type="InterPro" id="IPR036188">
    <property type="entry name" value="FAD/NAD-bd_sf"/>
</dbReference>
<dbReference type="InterPro" id="IPR038220">
    <property type="entry name" value="PHOX_C_sf"/>
</dbReference>
<dbReference type="Gene3D" id="3.30.9.10">
    <property type="entry name" value="D-Amino Acid Oxidase, subunit A, domain 2"/>
    <property type="match status" value="1"/>
</dbReference>
<keyword evidence="4" id="KW-0560">Oxidoreductase</keyword>
<evidence type="ECO:0000256" key="3">
    <source>
        <dbReference type="ARBA" id="ARBA00022827"/>
    </source>
</evidence>
<name>A0ABP1DQ12_9APHY</name>
<evidence type="ECO:0000259" key="5">
    <source>
        <dbReference type="Pfam" id="PF01494"/>
    </source>
</evidence>
<dbReference type="InterPro" id="IPR012941">
    <property type="entry name" value="Phe_hydrox_C_dim_dom"/>
</dbReference>
<dbReference type="Gene3D" id="3.40.30.20">
    <property type="match status" value="1"/>
</dbReference>
<keyword evidence="8" id="KW-1185">Reference proteome</keyword>
<dbReference type="SUPFAM" id="SSF51905">
    <property type="entry name" value="FAD/NAD(P)-binding domain"/>
    <property type="match status" value="1"/>
</dbReference>
<evidence type="ECO:0000259" key="6">
    <source>
        <dbReference type="Pfam" id="PF07976"/>
    </source>
</evidence>
<feature type="domain" description="FAD-binding" evidence="5">
    <location>
        <begin position="12"/>
        <end position="383"/>
    </location>
</feature>
<evidence type="ECO:0000256" key="2">
    <source>
        <dbReference type="ARBA" id="ARBA00022630"/>
    </source>
</evidence>
<keyword evidence="3" id="KW-0274">FAD</keyword>
<evidence type="ECO:0000313" key="8">
    <source>
        <dbReference type="Proteomes" id="UP001497453"/>
    </source>
</evidence>
<reference evidence="8" key="1">
    <citation type="submission" date="2024-04" db="EMBL/GenBank/DDBJ databases">
        <authorList>
            <person name="Shaw F."/>
            <person name="Minotto A."/>
        </authorList>
    </citation>
    <scope>NUCLEOTIDE SEQUENCE [LARGE SCALE GENOMIC DNA]</scope>
</reference>
<dbReference type="Proteomes" id="UP001497453">
    <property type="component" value="Chromosome 5"/>
</dbReference>
<evidence type="ECO:0008006" key="9">
    <source>
        <dbReference type="Google" id="ProtNLM"/>
    </source>
</evidence>
<proteinExistence type="inferred from homology"/>
<gene>
    <name evidence="7" type="ORF">GFSPODELE1_LOCUS7006</name>
</gene>
<dbReference type="Pfam" id="PF07976">
    <property type="entry name" value="Phe_hydrox_dim"/>
    <property type="match status" value="1"/>
</dbReference>
<dbReference type="PANTHER" id="PTHR43004">
    <property type="entry name" value="TRK SYSTEM POTASSIUM UPTAKE PROTEIN"/>
    <property type="match status" value="1"/>
</dbReference>
<organism evidence="7 8">
    <name type="scientific">Somion occarium</name>
    <dbReference type="NCBI Taxonomy" id="3059160"/>
    <lineage>
        <taxon>Eukaryota</taxon>
        <taxon>Fungi</taxon>
        <taxon>Dikarya</taxon>
        <taxon>Basidiomycota</taxon>
        <taxon>Agaricomycotina</taxon>
        <taxon>Agaricomycetes</taxon>
        <taxon>Polyporales</taxon>
        <taxon>Cerrenaceae</taxon>
        <taxon>Somion</taxon>
    </lineage>
</organism>